<evidence type="ECO:0000256" key="3">
    <source>
        <dbReference type="ARBA" id="ARBA00022692"/>
    </source>
</evidence>
<accession>A0ABT7CBB7</accession>
<dbReference type="PANTHER" id="PTHR35007:SF2">
    <property type="entry name" value="PILUS ASSEMBLE PROTEIN"/>
    <property type="match status" value="1"/>
</dbReference>
<feature type="transmembrane region" description="Helical" evidence="6">
    <location>
        <begin position="291"/>
        <end position="311"/>
    </location>
</feature>
<dbReference type="EMBL" id="PXVD01000028">
    <property type="protein sequence ID" value="MDJ1372498.1"/>
    <property type="molecule type" value="Genomic_DNA"/>
</dbReference>
<name>A0ABT7CBB7_9MICO</name>
<dbReference type="InterPro" id="IPR018076">
    <property type="entry name" value="T2SS_GspF_dom"/>
</dbReference>
<evidence type="ECO:0000259" key="7">
    <source>
        <dbReference type="Pfam" id="PF00482"/>
    </source>
</evidence>
<gene>
    <name evidence="8" type="ORF">C7K25_14195</name>
</gene>
<proteinExistence type="predicted"/>
<evidence type="ECO:0000256" key="6">
    <source>
        <dbReference type="SAM" id="Phobius"/>
    </source>
</evidence>
<evidence type="ECO:0000313" key="9">
    <source>
        <dbReference type="Proteomes" id="UP001170379"/>
    </source>
</evidence>
<dbReference type="Proteomes" id="UP001170379">
    <property type="component" value="Unassembled WGS sequence"/>
</dbReference>
<dbReference type="InterPro" id="IPR042094">
    <property type="entry name" value="T2SS_GspF_sf"/>
</dbReference>
<reference evidence="8" key="1">
    <citation type="submission" date="2018-03" db="EMBL/GenBank/DDBJ databases">
        <authorList>
            <person name="Nunes O.C."/>
            <person name="Lopes A.R."/>
            <person name="Froufe H."/>
            <person name="Munoz-Merida A."/>
            <person name="Barroso C."/>
            <person name="Egas C."/>
        </authorList>
    </citation>
    <scope>NUCLEOTIDE SEQUENCE</scope>
    <source>
        <strain evidence="8">ON4</strain>
    </source>
</reference>
<comment type="caution">
    <text evidence="8">The sequence shown here is derived from an EMBL/GenBank/DDBJ whole genome shotgun (WGS) entry which is preliminary data.</text>
</comment>
<feature type="domain" description="Type II secretion system protein GspF" evidence="7">
    <location>
        <begin position="179"/>
        <end position="303"/>
    </location>
</feature>
<organism evidence="8 9">
    <name type="scientific">Gulosibacter molinativorax</name>
    <dbReference type="NCBI Taxonomy" id="256821"/>
    <lineage>
        <taxon>Bacteria</taxon>
        <taxon>Bacillati</taxon>
        <taxon>Actinomycetota</taxon>
        <taxon>Actinomycetes</taxon>
        <taxon>Micrococcales</taxon>
        <taxon>Microbacteriaceae</taxon>
        <taxon>Gulosibacter</taxon>
    </lineage>
</organism>
<evidence type="ECO:0000256" key="4">
    <source>
        <dbReference type="ARBA" id="ARBA00022989"/>
    </source>
</evidence>
<feature type="transmembrane region" description="Helical" evidence="6">
    <location>
        <begin position="6"/>
        <end position="26"/>
    </location>
</feature>
<reference evidence="8" key="2">
    <citation type="journal article" date="2022" name="Sci. Rep.">
        <title>In silico prediction of the enzymes involved in the degradation of the herbicide molinate by Gulosibacter molinativorax ON4T.</title>
        <authorList>
            <person name="Lopes A.R."/>
            <person name="Bunin E."/>
            <person name="Viana A.T."/>
            <person name="Froufe H."/>
            <person name="Munoz-Merida A."/>
            <person name="Pinho D."/>
            <person name="Figueiredo J."/>
            <person name="Barroso C."/>
            <person name="Vaz-Moreira I."/>
            <person name="Bellanger X."/>
            <person name="Egas C."/>
            <person name="Nunes O.C."/>
        </authorList>
    </citation>
    <scope>NUCLEOTIDE SEQUENCE</scope>
    <source>
        <strain evidence="8">ON4</strain>
    </source>
</reference>
<keyword evidence="9" id="KW-1185">Reference proteome</keyword>
<keyword evidence="4 6" id="KW-1133">Transmembrane helix</keyword>
<keyword evidence="2" id="KW-1003">Cell membrane</keyword>
<keyword evidence="5 6" id="KW-0472">Membrane</keyword>
<evidence type="ECO:0000256" key="5">
    <source>
        <dbReference type="ARBA" id="ARBA00023136"/>
    </source>
</evidence>
<feature type="transmembrane region" description="Helical" evidence="6">
    <location>
        <begin position="113"/>
        <end position="131"/>
    </location>
</feature>
<dbReference type="Gene3D" id="1.20.81.30">
    <property type="entry name" value="Type II secretion system (T2SS), domain F"/>
    <property type="match status" value="1"/>
</dbReference>
<feature type="transmembrane region" description="Helical" evidence="6">
    <location>
        <begin position="137"/>
        <end position="160"/>
    </location>
</feature>
<dbReference type="Pfam" id="PF00482">
    <property type="entry name" value="T2SSF"/>
    <property type="match status" value="1"/>
</dbReference>
<dbReference type="PANTHER" id="PTHR35007">
    <property type="entry name" value="INTEGRAL MEMBRANE PROTEIN-RELATED"/>
    <property type="match status" value="1"/>
</dbReference>
<keyword evidence="3 6" id="KW-0812">Transmembrane</keyword>
<protein>
    <submittedName>
        <fullName evidence="8">Pilus assembly protein</fullName>
    </submittedName>
</protein>
<comment type="subcellular location">
    <subcellularLocation>
        <location evidence="1">Cell membrane</location>
        <topology evidence="1">Multi-pass membrane protein</topology>
    </subcellularLocation>
</comment>
<evidence type="ECO:0000256" key="1">
    <source>
        <dbReference type="ARBA" id="ARBA00004651"/>
    </source>
</evidence>
<sequence length="315" mass="34179">MVRVSASLGIASLLGLCLGIGLWSLVGTIPRLARVRLIDRVAPHVTDICDEARQHTNRGTMDPLPVLGTLASPIITWLRTVLSEVVGGNDIIRTRLRQSGSETSLERFRTEQAVWALVGALLGVVVSIALMRISAQYLLAAILVPVLFAGGAVALRDFLLRQAASARIRRIASEYPTVLEFMSLSLAAGEGIVDALIRLSKMGRSELSRELGGVIVQVRAGRPVAAALRELGRDLAYTPLTRTLDHIVTSMERGAPLVEVLRAQAQDARDLAKRDLLEESGKSEIRMMVPLVLLLLPVTVLFAVYPSYFVLTSTF</sequence>
<evidence type="ECO:0000313" key="8">
    <source>
        <dbReference type="EMBL" id="MDJ1372498.1"/>
    </source>
</evidence>
<evidence type="ECO:0000256" key="2">
    <source>
        <dbReference type="ARBA" id="ARBA00022475"/>
    </source>
</evidence>